<gene>
    <name evidence="4" type="ORF">Cni_G18276</name>
</gene>
<dbReference type="InterPro" id="IPR011990">
    <property type="entry name" value="TPR-like_helical_dom_sf"/>
</dbReference>
<keyword evidence="1" id="KW-0677">Repeat</keyword>
<feature type="repeat" description="PPR" evidence="2">
    <location>
        <begin position="297"/>
        <end position="331"/>
    </location>
</feature>
<dbReference type="Pfam" id="PF20431">
    <property type="entry name" value="E_motif"/>
    <property type="match status" value="1"/>
</dbReference>
<evidence type="ECO:0000256" key="2">
    <source>
        <dbReference type="PROSITE-ProRule" id="PRU00708"/>
    </source>
</evidence>
<dbReference type="Pfam" id="PF01535">
    <property type="entry name" value="PPR"/>
    <property type="match status" value="6"/>
</dbReference>
<dbReference type="PANTHER" id="PTHR47926:SF400">
    <property type="entry name" value="PENTACOTRIPEPTIDE-REPEAT REGION OF PRORP DOMAIN-CONTAINING PROTEIN"/>
    <property type="match status" value="1"/>
</dbReference>
<dbReference type="Proteomes" id="UP001327560">
    <property type="component" value="Chromosome 6"/>
</dbReference>
<dbReference type="GO" id="GO:0008270">
    <property type="term" value="F:zinc ion binding"/>
    <property type="evidence" value="ECO:0007669"/>
    <property type="project" value="InterPro"/>
</dbReference>
<dbReference type="FunFam" id="1.25.40.10:FF:001370">
    <property type="entry name" value="Pentatricopeptide repeat-containing protein"/>
    <property type="match status" value="1"/>
</dbReference>
<dbReference type="AlphaFoldDB" id="A0AAQ3QHI9"/>
<keyword evidence="5" id="KW-1185">Reference proteome</keyword>
<dbReference type="InterPro" id="IPR032867">
    <property type="entry name" value="DYW_dom"/>
</dbReference>
<name>A0AAQ3QHI9_9LILI</name>
<proteinExistence type="predicted"/>
<dbReference type="EMBL" id="CP136895">
    <property type="protein sequence ID" value="WOL09523.1"/>
    <property type="molecule type" value="Genomic_DNA"/>
</dbReference>
<feature type="repeat" description="PPR" evidence="2">
    <location>
        <begin position="94"/>
        <end position="128"/>
    </location>
</feature>
<dbReference type="Pfam" id="PF20430">
    <property type="entry name" value="Eplus_motif"/>
    <property type="match status" value="1"/>
</dbReference>
<accession>A0AAQ3QHI9</accession>
<dbReference type="FunFam" id="1.25.40.10:FF:000184">
    <property type="entry name" value="Pentatricopeptide repeat-containing protein, chloroplastic"/>
    <property type="match status" value="1"/>
</dbReference>
<dbReference type="NCBIfam" id="TIGR00756">
    <property type="entry name" value="PPR"/>
    <property type="match status" value="4"/>
</dbReference>
<dbReference type="GO" id="GO:0003723">
    <property type="term" value="F:RNA binding"/>
    <property type="evidence" value="ECO:0007669"/>
    <property type="project" value="InterPro"/>
</dbReference>
<dbReference type="InterPro" id="IPR002885">
    <property type="entry name" value="PPR_rpt"/>
</dbReference>
<organism evidence="4 5">
    <name type="scientific">Canna indica</name>
    <name type="common">Indian-shot</name>
    <dbReference type="NCBI Taxonomy" id="4628"/>
    <lineage>
        <taxon>Eukaryota</taxon>
        <taxon>Viridiplantae</taxon>
        <taxon>Streptophyta</taxon>
        <taxon>Embryophyta</taxon>
        <taxon>Tracheophyta</taxon>
        <taxon>Spermatophyta</taxon>
        <taxon>Magnoliopsida</taxon>
        <taxon>Liliopsida</taxon>
        <taxon>Zingiberales</taxon>
        <taxon>Cannaceae</taxon>
        <taxon>Canna</taxon>
    </lineage>
</organism>
<protein>
    <recommendedName>
        <fullName evidence="3">DYW domain-containing protein</fullName>
    </recommendedName>
</protein>
<dbReference type="InterPro" id="IPR046848">
    <property type="entry name" value="E_motif"/>
</dbReference>
<dbReference type="PANTHER" id="PTHR47926">
    <property type="entry name" value="PENTATRICOPEPTIDE REPEAT-CONTAINING PROTEIN"/>
    <property type="match status" value="1"/>
</dbReference>
<dbReference type="InterPro" id="IPR046849">
    <property type="entry name" value="E2_motif"/>
</dbReference>
<dbReference type="Gene3D" id="1.25.40.10">
    <property type="entry name" value="Tetratricopeptide repeat domain"/>
    <property type="match status" value="3"/>
</dbReference>
<reference evidence="4 5" key="1">
    <citation type="submission" date="2023-10" db="EMBL/GenBank/DDBJ databases">
        <title>Chromosome-scale genome assembly provides insights into flower coloration mechanisms of Canna indica.</title>
        <authorList>
            <person name="Li C."/>
        </authorList>
    </citation>
    <scope>NUCLEOTIDE SEQUENCE [LARGE SCALE GENOMIC DNA]</scope>
    <source>
        <tissue evidence="4">Flower</tissue>
    </source>
</reference>
<dbReference type="Pfam" id="PF13041">
    <property type="entry name" value="PPR_2"/>
    <property type="match status" value="1"/>
</dbReference>
<feature type="repeat" description="PPR" evidence="2">
    <location>
        <begin position="368"/>
        <end position="402"/>
    </location>
</feature>
<dbReference type="PROSITE" id="PS51375">
    <property type="entry name" value="PPR"/>
    <property type="match status" value="4"/>
</dbReference>
<dbReference type="GO" id="GO:0009451">
    <property type="term" value="P:RNA modification"/>
    <property type="evidence" value="ECO:0007669"/>
    <property type="project" value="InterPro"/>
</dbReference>
<evidence type="ECO:0000313" key="5">
    <source>
        <dbReference type="Proteomes" id="UP001327560"/>
    </source>
</evidence>
<dbReference type="Pfam" id="PF14432">
    <property type="entry name" value="DYW_deaminase"/>
    <property type="match status" value="1"/>
</dbReference>
<sequence>MVGGLAVHRTTQQFITPSSNPASQDRPKEQLQCFPSPHHIKTMEEFKKVHAQYIKLGLNCIPRHTGDLLLACSLSEWGSMDYACLIFLELEHPGVFDFNTMIRGSLLHGDPEGALLFYQDMLQRNVKPDNFTFPFMLKACSRLSAISEGMQIHGHATKYGFERDVFVRNSLINMYGKCGEVQLSRRVFDQMGSCRTVASWSALLAAHTRMGFWSKCLELFAVMTRDGVKPEESSMVSALSACKNLGAFETGRSIHCFLLRNFTALNIIVQTSLIDMYINCGSLENGIAIFEMMPEKNTWTYSIVISGLAMHGEGKRALLVFEDMLGVGHEPDEAIYVGVLSACSHAGLHDEGLRCFDRMKLEHQILPNPQHYGCMVDLMARAGKLKEAHELVKRMPMEQSEVAWRCLLSACKIHGDLELAELAGRTLEKLGTHNSGDYIILSDMYAKAKRWSDAARTRRKMVDRGLNQVPGYSEVEVKGKMHTFVSHDQSHPQSHEIYEMLYQMEWQLRFEGYYPDTSEVRLDVDEEEKTHSQKLAIAFALASTSWGTPIRIVTNLRMSNDCHAYTALISRIFEREIKVRDRNRFHCFRQGACACGDHW</sequence>
<evidence type="ECO:0000259" key="3">
    <source>
        <dbReference type="Pfam" id="PF14432"/>
    </source>
</evidence>
<evidence type="ECO:0000256" key="1">
    <source>
        <dbReference type="ARBA" id="ARBA00022737"/>
    </source>
</evidence>
<evidence type="ECO:0000313" key="4">
    <source>
        <dbReference type="EMBL" id="WOL09523.1"/>
    </source>
</evidence>
<feature type="repeat" description="PPR" evidence="2">
    <location>
        <begin position="196"/>
        <end position="230"/>
    </location>
</feature>
<dbReference type="InterPro" id="IPR046960">
    <property type="entry name" value="PPR_At4g14850-like_plant"/>
</dbReference>
<feature type="domain" description="DYW" evidence="3">
    <location>
        <begin position="512"/>
        <end position="599"/>
    </location>
</feature>